<evidence type="ECO:0000256" key="5">
    <source>
        <dbReference type="ARBA" id="ARBA00022989"/>
    </source>
</evidence>
<evidence type="ECO:0000313" key="9">
    <source>
        <dbReference type="EMBL" id="GAA4694340.1"/>
    </source>
</evidence>
<sequence>MSQSLARVLANPALRRVQLAFFGSTLGDWAYSTALIVWAYSAGGATAVGVYLALRFVVGAVAGPVGATLADRVGRKRFMMANDAARAVLVGAAALTIGVGGPDLVVYALTLTAVGVGASFRSAQAGLMPRLVSEPAELTAANAVSSNLETVAMFAGPALGALLVGAVDVELVLWLNAATFVWSLALVAAVRVPPAATTEPAPEDEAERTGFARDVTAGFVELRRDRDLGAVATLASAQGLVWGALTVFLVIVAVDQLHSGAAGVGYLNSVMGIGTVVGGLVVLSRVGRGRLAQDMAYGVLGWSLPLIAMALFPSPVTALAALSVIGLADPWVNLGLDTIPQRLAPERILSRVFSAVESSLIASMAVGSLLAPLLIHLVGARPAMAVVGGSVTLLVLALLARVRRLDERLTEPEHVDLLRSLDLFAPLAAPTVEALAHGLVPVRYAAGDVILREGEGADRFYVIALGMVEVTQAGRVLRTERTGDYFGEIGLLRDVPRTASVTATADTVVLALSRADFLAAVSGVHDSARIAEDVVARRLAV</sequence>
<feature type="transmembrane region" description="Helical" evidence="7">
    <location>
        <begin position="266"/>
        <end position="283"/>
    </location>
</feature>
<organism evidence="9 10">
    <name type="scientific">Nocardioides conyzicola</name>
    <dbReference type="NCBI Taxonomy" id="1651781"/>
    <lineage>
        <taxon>Bacteria</taxon>
        <taxon>Bacillati</taxon>
        <taxon>Actinomycetota</taxon>
        <taxon>Actinomycetes</taxon>
        <taxon>Propionibacteriales</taxon>
        <taxon>Nocardioidaceae</taxon>
        <taxon>Nocardioides</taxon>
    </lineage>
</organism>
<keyword evidence="6 7" id="KW-0472">Membrane</keyword>
<dbReference type="Gene3D" id="2.60.120.10">
    <property type="entry name" value="Jelly Rolls"/>
    <property type="match status" value="1"/>
</dbReference>
<dbReference type="InterPro" id="IPR014710">
    <property type="entry name" value="RmlC-like_jellyroll"/>
</dbReference>
<accession>A0ABP8WRK4</accession>
<dbReference type="InterPro" id="IPR018490">
    <property type="entry name" value="cNMP-bd_dom_sf"/>
</dbReference>
<dbReference type="SUPFAM" id="SSF103473">
    <property type="entry name" value="MFS general substrate transporter"/>
    <property type="match status" value="1"/>
</dbReference>
<dbReference type="PROSITE" id="PS00889">
    <property type="entry name" value="CNMP_BINDING_2"/>
    <property type="match status" value="1"/>
</dbReference>
<dbReference type="PANTHER" id="PTHR23513">
    <property type="entry name" value="INTEGRAL MEMBRANE EFFLUX PROTEIN-RELATED"/>
    <property type="match status" value="1"/>
</dbReference>
<evidence type="ECO:0000256" key="7">
    <source>
        <dbReference type="SAM" id="Phobius"/>
    </source>
</evidence>
<feature type="transmembrane region" description="Helical" evidence="7">
    <location>
        <begin position="383"/>
        <end position="400"/>
    </location>
</feature>
<dbReference type="PROSITE" id="PS50042">
    <property type="entry name" value="CNMP_BINDING_3"/>
    <property type="match status" value="1"/>
</dbReference>
<dbReference type="InterPro" id="IPR005829">
    <property type="entry name" value="Sugar_transporter_CS"/>
</dbReference>
<keyword evidence="4 7" id="KW-0812">Transmembrane</keyword>
<keyword evidence="3" id="KW-1003">Cell membrane</keyword>
<comment type="subcellular location">
    <subcellularLocation>
        <location evidence="1">Cell inner membrane</location>
        <topology evidence="1">Multi-pass membrane protein</topology>
    </subcellularLocation>
</comment>
<keyword evidence="10" id="KW-1185">Reference proteome</keyword>
<dbReference type="InterPro" id="IPR036259">
    <property type="entry name" value="MFS_trans_sf"/>
</dbReference>
<dbReference type="InterPro" id="IPR000595">
    <property type="entry name" value="cNMP-bd_dom"/>
</dbReference>
<feature type="transmembrane region" description="Helical" evidence="7">
    <location>
        <begin position="52"/>
        <end position="71"/>
    </location>
</feature>
<feature type="transmembrane region" description="Helical" evidence="7">
    <location>
        <begin position="228"/>
        <end position="254"/>
    </location>
</feature>
<comment type="caution">
    <text evidence="9">The sequence shown here is derived from an EMBL/GenBank/DDBJ whole genome shotgun (WGS) entry which is preliminary data.</text>
</comment>
<dbReference type="EMBL" id="BAABKM010000002">
    <property type="protein sequence ID" value="GAA4694340.1"/>
    <property type="molecule type" value="Genomic_DNA"/>
</dbReference>
<evidence type="ECO:0000256" key="2">
    <source>
        <dbReference type="ARBA" id="ARBA00022448"/>
    </source>
</evidence>
<proteinExistence type="predicted"/>
<dbReference type="PANTHER" id="PTHR23513:SF9">
    <property type="entry name" value="ENTEROBACTIN EXPORTER ENTS"/>
    <property type="match status" value="1"/>
</dbReference>
<feature type="transmembrane region" description="Helical" evidence="7">
    <location>
        <begin position="144"/>
        <end position="165"/>
    </location>
</feature>
<dbReference type="Gene3D" id="1.20.1250.20">
    <property type="entry name" value="MFS general substrate transporter like domains"/>
    <property type="match status" value="1"/>
</dbReference>
<dbReference type="PRINTS" id="PR00103">
    <property type="entry name" value="CAMPKINASE"/>
</dbReference>
<dbReference type="Pfam" id="PF00027">
    <property type="entry name" value="cNMP_binding"/>
    <property type="match status" value="1"/>
</dbReference>
<keyword evidence="2" id="KW-0813">Transport</keyword>
<dbReference type="SMART" id="SM00100">
    <property type="entry name" value="cNMP"/>
    <property type="match status" value="1"/>
</dbReference>
<dbReference type="CDD" id="cd06173">
    <property type="entry name" value="MFS_MefA_like"/>
    <property type="match status" value="1"/>
</dbReference>
<evidence type="ECO:0000259" key="8">
    <source>
        <dbReference type="PROSITE" id="PS50042"/>
    </source>
</evidence>
<keyword evidence="5 7" id="KW-1133">Transmembrane helix</keyword>
<evidence type="ECO:0000256" key="1">
    <source>
        <dbReference type="ARBA" id="ARBA00004429"/>
    </source>
</evidence>
<dbReference type="SUPFAM" id="SSF51206">
    <property type="entry name" value="cAMP-binding domain-like"/>
    <property type="match status" value="1"/>
</dbReference>
<dbReference type="CDD" id="cd00038">
    <property type="entry name" value="CAP_ED"/>
    <property type="match status" value="1"/>
</dbReference>
<dbReference type="Proteomes" id="UP001499974">
    <property type="component" value="Unassembled WGS sequence"/>
</dbReference>
<evidence type="ECO:0000256" key="6">
    <source>
        <dbReference type="ARBA" id="ARBA00023136"/>
    </source>
</evidence>
<gene>
    <name evidence="9" type="ORF">GCM10023349_06710</name>
</gene>
<dbReference type="RefSeq" id="WP_345519261.1">
    <property type="nucleotide sequence ID" value="NZ_BAABKM010000002.1"/>
</dbReference>
<evidence type="ECO:0000256" key="4">
    <source>
        <dbReference type="ARBA" id="ARBA00022692"/>
    </source>
</evidence>
<feature type="transmembrane region" description="Helical" evidence="7">
    <location>
        <begin position="20"/>
        <end position="40"/>
    </location>
</feature>
<dbReference type="Pfam" id="PF07690">
    <property type="entry name" value="MFS_1"/>
    <property type="match status" value="1"/>
</dbReference>
<dbReference type="InterPro" id="IPR018488">
    <property type="entry name" value="cNMP-bd_CS"/>
</dbReference>
<dbReference type="PROSITE" id="PS00216">
    <property type="entry name" value="SUGAR_TRANSPORT_1"/>
    <property type="match status" value="1"/>
</dbReference>
<reference evidence="10" key="1">
    <citation type="journal article" date="2019" name="Int. J. Syst. Evol. Microbiol.">
        <title>The Global Catalogue of Microorganisms (GCM) 10K type strain sequencing project: providing services to taxonomists for standard genome sequencing and annotation.</title>
        <authorList>
            <consortium name="The Broad Institute Genomics Platform"/>
            <consortium name="The Broad Institute Genome Sequencing Center for Infectious Disease"/>
            <person name="Wu L."/>
            <person name="Ma J."/>
        </authorList>
    </citation>
    <scope>NUCLEOTIDE SEQUENCE [LARGE SCALE GENOMIC DNA]</scope>
    <source>
        <strain evidence="10">JCM 18531</strain>
    </source>
</reference>
<feature type="transmembrane region" description="Helical" evidence="7">
    <location>
        <begin position="295"/>
        <end position="312"/>
    </location>
</feature>
<evidence type="ECO:0000313" key="10">
    <source>
        <dbReference type="Proteomes" id="UP001499974"/>
    </source>
</evidence>
<dbReference type="InterPro" id="IPR011701">
    <property type="entry name" value="MFS"/>
</dbReference>
<feature type="domain" description="Cyclic nucleotide-binding" evidence="8">
    <location>
        <begin position="423"/>
        <end position="517"/>
    </location>
</feature>
<evidence type="ECO:0000256" key="3">
    <source>
        <dbReference type="ARBA" id="ARBA00022475"/>
    </source>
</evidence>
<name>A0ABP8WRK4_9ACTN</name>
<protein>
    <recommendedName>
        <fullName evidence="8">Cyclic nucleotide-binding domain-containing protein</fullName>
    </recommendedName>
</protein>